<comment type="caution">
    <text evidence="1">The sequence shown here is derived from an EMBL/GenBank/DDBJ whole genome shotgun (WGS) entry which is preliminary data.</text>
</comment>
<evidence type="ECO:0000313" key="2">
    <source>
        <dbReference type="Proteomes" id="UP000590738"/>
    </source>
</evidence>
<evidence type="ECO:0000313" key="1">
    <source>
        <dbReference type="EMBL" id="MBA6145832.1"/>
    </source>
</evidence>
<dbReference type="RefSeq" id="WP_054881531.1">
    <property type="nucleotide sequence ID" value="NZ_JACGCZ010000096.1"/>
</dbReference>
<proteinExistence type="predicted"/>
<organism evidence="1 2">
    <name type="scientific">Pseudomonas juntendi</name>
    <dbReference type="NCBI Taxonomy" id="2666183"/>
    <lineage>
        <taxon>Bacteria</taxon>
        <taxon>Pseudomonadati</taxon>
        <taxon>Pseudomonadota</taxon>
        <taxon>Gammaproteobacteria</taxon>
        <taxon>Pseudomonadales</taxon>
        <taxon>Pseudomonadaceae</taxon>
        <taxon>Pseudomonas</taxon>
    </lineage>
</organism>
<reference evidence="1 2" key="1">
    <citation type="submission" date="2020-07" db="EMBL/GenBank/DDBJ databases">
        <title>Diversity of carbapenemase encoding genes among Pseudomonas putida group clinical isolates in a tertiary Brazilian hospital.</title>
        <authorList>
            <person name="Alberto-Lei F."/>
            <person name="Nodari C.S."/>
            <person name="Streling A.P."/>
            <person name="Paulino J.T."/>
            <person name="Bessa-Neto F.O."/>
            <person name="Cayo R."/>
            <person name="Gales A.C."/>
        </authorList>
    </citation>
    <scope>NUCLEOTIDE SEQUENCE [LARGE SCALE GENOMIC DNA]</scope>
    <source>
        <strain evidence="1 2">12273</strain>
    </source>
</reference>
<gene>
    <name evidence="1" type="ORF">H4B97_25740</name>
</gene>
<name>A0A7W2LRS8_9PSED</name>
<protein>
    <submittedName>
        <fullName evidence="1">Uncharacterized protein</fullName>
    </submittedName>
</protein>
<sequence length="78" mass="8874">MTTTTSDLGEKVMARLRVIESFASILMENHAFKDDQQRGFEPQLDFHGESAIHEAMYMLSEQAQDQLLQLMNAQEAAQ</sequence>
<dbReference type="Proteomes" id="UP000590738">
    <property type="component" value="Unassembled WGS sequence"/>
</dbReference>
<dbReference type="EMBL" id="JACGCZ010000096">
    <property type="protein sequence ID" value="MBA6145832.1"/>
    <property type="molecule type" value="Genomic_DNA"/>
</dbReference>
<accession>A0A7W2LRS8</accession>
<dbReference type="AlphaFoldDB" id="A0A7W2LRS8"/>